<dbReference type="Pfam" id="PF01743">
    <property type="entry name" value="PolyA_pol"/>
    <property type="match status" value="2"/>
</dbReference>
<dbReference type="PANTHER" id="PTHR47545:SF1">
    <property type="entry name" value="MULTIFUNCTIONAL CCA PROTEIN"/>
    <property type="match status" value="1"/>
</dbReference>
<evidence type="ECO:0000256" key="4">
    <source>
        <dbReference type="ARBA" id="ARBA00022695"/>
    </source>
</evidence>
<keyword evidence="5" id="KW-0479">Metal-binding</keyword>
<keyword evidence="2 11" id="KW-0808">Transferase</keyword>
<evidence type="ECO:0000256" key="6">
    <source>
        <dbReference type="ARBA" id="ARBA00022741"/>
    </source>
</evidence>
<keyword evidence="6" id="KW-0547">Nucleotide-binding</keyword>
<dbReference type="EMBL" id="JAGHKO010000004">
    <property type="protein sequence ID" value="MBO9201840.1"/>
    <property type="molecule type" value="Genomic_DNA"/>
</dbReference>
<keyword evidence="14" id="KW-1185">Reference proteome</keyword>
<dbReference type="Gene3D" id="3.30.460.10">
    <property type="entry name" value="Beta Polymerase, domain 2"/>
    <property type="match status" value="1"/>
</dbReference>
<reference evidence="13 14" key="1">
    <citation type="submission" date="2021-03" db="EMBL/GenBank/DDBJ databases">
        <title>Assistant Professor.</title>
        <authorList>
            <person name="Huq M.A."/>
        </authorList>
    </citation>
    <scope>NUCLEOTIDE SEQUENCE [LARGE SCALE GENOMIC DNA]</scope>
    <source>
        <strain evidence="13 14">MAH-29</strain>
    </source>
</reference>
<evidence type="ECO:0000256" key="3">
    <source>
        <dbReference type="ARBA" id="ARBA00022694"/>
    </source>
</evidence>
<name>A0ABS3YVA9_9BACT</name>
<comment type="caution">
    <text evidence="13">The sequence shown here is derived from an EMBL/GenBank/DDBJ whole genome shotgun (WGS) entry which is preliminary data.</text>
</comment>
<evidence type="ECO:0000256" key="11">
    <source>
        <dbReference type="RuleBase" id="RU003953"/>
    </source>
</evidence>
<dbReference type="SUPFAM" id="SSF81891">
    <property type="entry name" value="Poly A polymerase C-terminal region-like"/>
    <property type="match status" value="1"/>
</dbReference>
<evidence type="ECO:0000256" key="8">
    <source>
        <dbReference type="ARBA" id="ARBA00022840"/>
    </source>
</evidence>
<comment type="similarity">
    <text evidence="11">Belongs to the tRNA nucleotidyltransferase/poly(A) polymerase family.</text>
</comment>
<keyword evidence="8" id="KW-0067">ATP-binding</keyword>
<dbReference type="InterPro" id="IPR043519">
    <property type="entry name" value="NT_sf"/>
</dbReference>
<evidence type="ECO:0000313" key="13">
    <source>
        <dbReference type="EMBL" id="MBO9201840.1"/>
    </source>
</evidence>
<dbReference type="SMART" id="SM00471">
    <property type="entry name" value="HDc"/>
    <property type="match status" value="1"/>
</dbReference>
<dbReference type="SUPFAM" id="SSF81301">
    <property type="entry name" value="Nucleotidyltransferase"/>
    <property type="match status" value="1"/>
</dbReference>
<dbReference type="NCBIfam" id="TIGR00277">
    <property type="entry name" value="HDIG"/>
    <property type="match status" value="1"/>
</dbReference>
<keyword evidence="4" id="KW-0548">Nucleotidyltransferase</keyword>
<dbReference type="PROSITE" id="PS51831">
    <property type="entry name" value="HD"/>
    <property type="match status" value="1"/>
</dbReference>
<dbReference type="PANTHER" id="PTHR47545">
    <property type="entry name" value="MULTIFUNCTIONAL CCA PROTEIN"/>
    <property type="match status" value="1"/>
</dbReference>
<dbReference type="InterPro" id="IPR050124">
    <property type="entry name" value="tRNA_CCA-adding_enzyme"/>
</dbReference>
<evidence type="ECO:0000256" key="1">
    <source>
        <dbReference type="ARBA" id="ARBA00001946"/>
    </source>
</evidence>
<organism evidence="13 14">
    <name type="scientific">Niastella soli</name>
    <dbReference type="NCBI Taxonomy" id="2821487"/>
    <lineage>
        <taxon>Bacteria</taxon>
        <taxon>Pseudomonadati</taxon>
        <taxon>Bacteroidota</taxon>
        <taxon>Chitinophagia</taxon>
        <taxon>Chitinophagales</taxon>
        <taxon>Chitinophagaceae</taxon>
        <taxon>Niastella</taxon>
    </lineage>
</organism>
<evidence type="ECO:0000256" key="2">
    <source>
        <dbReference type="ARBA" id="ARBA00022679"/>
    </source>
</evidence>
<keyword evidence="9" id="KW-0460">Magnesium</keyword>
<dbReference type="CDD" id="cd05398">
    <property type="entry name" value="NT_ClassII-CCAase"/>
    <property type="match status" value="1"/>
</dbReference>
<gene>
    <name evidence="13" type="ORF">J7I42_16270</name>
</gene>
<keyword evidence="3" id="KW-0819">tRNA processing</keyword>
<keyword evidence="7" id="KW-0692">RNA repair</keyword>
<evidence type="ECO:0000256" key="5">
    <source>
        <dbReference type="ARBA" id="ARBA00022723"/>
    </source>
</evidence>
<dbReference type="InterPro" id="IPR006674">
    <property type="entry name" value="HD_domain"/>
</dbReference>
<dbReference type="CDD" id="cd00077">
    <property type="entry name" value="HDc"/>
    <property type="match status" value="1"/>
</dbReference>
<dbReference type="InterPro" id="IPR003607">
    <property type="entry name" value="HD/PDEase_dom"/>
</dbReference>
<evidence type="ECO:0000256" key="7">
    <source>
        <dbReference type="ARBA" id="ARBA00022800"/>
    </source>
</evidence>
<sequence>MDIKCNDKELFVFKKIAHAAEELKVPTYVIGGFVRDKLLGRATKDADIVCVGDGIQLAHKVAERFQPKPSVSFFKNFGTAQIKLKHFYEEEPGAVDHKHIVAEDNGQEGKVFDTEAEPVQEKSALEIEFVGARKESYRYHSRNPEVVPGTLKDDQDRRDFTINAMAISLNAEDYGKLIDPFNGVLDLERKILQTPLDPDQTFSDDPLRMMRAVRFASQLNFTIAPATFQSIKDHADRIRIISQERITEELNKILLSAKPSVGLDLLYQSGLLHIIFPQLVDLAGAEYIDGLGHKDNFYHTLQVVDNISRHTNDLWLRWAALLHDIAKPATKKFEKGHGWTFHGHEVVGGRMVPRLFTKLKLPQNEKMRYVRKLVELHLRPISLTKENITDSAIRRLLFDAGDDIDGLMMLCEADITSKNKQKVIRFLENFELVRQRLKEVEEKDRIRNWQPPITGEIIMDIFGLSPCKIVGDLKNCIREAILDGEIDNTYDAAYDFMMKKATEMGLQIVNKNAAGN</sequence>
<dbReference type="InterPro" id="IPR002646">
    <property type="entry name" value="PolA_pol_head_dom"/>
</dbReference>
<dbReference type="Gene3D" id="1.10.3090.10">
    <property type="entry name" value="cca-adding enzyme, domain 2"/>
    <property type="match status" value="1"/>
</dbReference>
<evidence type="ECO:0000256" key="9">
    <source>
        <dbReference type="ARBA" id="ARBA00022842"/>
    </source>
</evidence>
<keyword evidence="10 11" id="KW-0694">RNA-binding</keyword>
<feature type="domain" description="HD" evidence="12">
    <location>
        <begin position="296"/>
        <end position="407"/>
    </location>
</feature>
<dbReference type="Pfam" id="PF01966">
    <property type="entry name" value="HD"/>
    <property type="match status" value="1"/>
</dbReference>
<evidence type="ECO:0000313" key="14">
    <source>
        <dbReference type="Proteomes" id="UP000677244"/>
    </source>
</evidence>
<evidence type="ECO:0000256" key="10">
    <source>
        <dbReference type="ARBA" id="ARBA00022884"/>
    </source>
</evidence>
<dbReference type="InterPro" id="IPR032828">
    <property type="entry name" value="PolyA_RNA-bd"/>
</dbReference>
<dbReference type="Pfam" id="PF12627">
    <property type="entry name" value="PolyA_pol_RNAbd"/>
    <property type="match status" value="1"/>
</dbReference>
<dbReference type="RefSeq" id="WP_209139897.1">
    <property type="nucleotide sequence ID" value="NZ_JAGHKO010000004.1"/>
</dbReference>
<comment type="cofactor">
    <cofactor evidence="1">
        <name>Mg(2+)</name>
        <dbReference type="ChEBI" id="CHEBI:18420"/>
    </cofactor>
</comment>
<protein>
    <submittedName>
        <fullName evidence="13">HD domain-containing protein</fullName>
    </submittedName>
</protein>
<dbReference type="InterPro" id="IPR006675">
    <property type="entry name" value="HDIG_dom"/>
</dbReference>
<accession>A0ABS3YVA9</accession>
<dbReference type="Proteomes" id="UP000677244">
    <property type="component" value="Unassembled WGS sequence"/>
</dbReference>
<evidence type="ECO:0000259" key="12">
    <source>
        <dbReference type="PROSITE" id="PS51831"/>
    </source>
</evidence>
<proteinExistence type="inferred from homology"/>